<feature type="non-terminal residue" evidence="1">
    <location>
        <position position="1"/>
    </location>
</feature>
<dbReference type="Proteomes" id="UP000257109">
    <property type="component" value="Unassembled WGS sequence"/>
</dbReference>
<gene>
    <name evidence="1" type="ORF">CR513_31725</name>
</gene>
<reference evidence="1" key="1">
    <citation type="submission" date="2018-05" db="EMBL/GenBank/DDBJ databases">
        <title>Draft genome of Mucuna pruriens seed.</title>
        <authorList>
            <person name="Nnadi N.E."/>
            <person name="Vos R."/>
            <person name="Hasami M.H."/>
            <person name="Devisetty U.K."/>
            <person name="Aguiy J.C."/>
        </authorList>
    </citation>
    <scope>NUCLEOTIDE SEQUENCE [LARGE SCALE GENOMIC DNA]</scope>
    <source>
        <strain evidence="1">JCA_2017</strain>
    </source>
</reference>
<evidence type="ECO:0000313" key="1">
    <source>
        <dbReference type="EMBL" id="RDX86885.1"/>
    </source>
</evidence>
<sequence>MKEHKNTPRKVVALFTWQLSDMPLVDLNFLCHHLAVCAEPNLWPKKRGRYAVIGEWSWSTKQPNSMREDRLHNVVVQHDIGKEEQQEVEDIDSSTGLQLPRPQLPGHLLKIISNKDISLR</sequence>
<protein>
    <submittedName>
        <fullName evidence="1">Uncharacterized protein</fullName>
    </submittedName>
</protein>
<name>A0A371G8P3_MUCPR</name>
<dbReference type="AlphaFoldDB" id="A0A371G8P3"/>
<evidence type="ECO:0000313" key="2">
    <source>
        <dbReference type="Proteomes" id="UP000257109"/>
    </source>
</evidence>
<accession>A0A371G8P3</accession>
<keyword evidence="2" id="KW-1185">Reference proteome</keyword>
<dbReference type="EMBL" id="QJKJ01006384">
    <property type="protein sequence ID" value="RDX86885.1"/>
    <property type="molecule type" value="Genomic_DNA"/>
</dbReference>
<proteinExistence type="predicted"/>
<organism evidence="1 2">
    <name type="scientific">Mucuna pruriens</name>
    <name type="common">Velvet bean</name>
    <name type="synonym">Dolichos pruriens</name>
    <dbReference type="NCBI Taxonomy" id="157652"/>
    <lineage>
        <taxon>Eukaryota</taxon>
        <taxon>Viridiplantae</taxon>
        <taxon>Streptophyta</taxon>
        <taxon>Embryophyta</taxon>
        <taxon>Tracheophyta</taxon>
        <taxon>Spermatophyta</taxon>
        <taxon>Magnoliopsida</taxon>
        <taxon>eudicotyledons</taxon>
        <taxon>Gunneridae</taxon>
        <taxon>Pentapetalae</taxon>
        <taxon>rosids</taxon>
        <taxon>fabids</taxon>
        <taxon>Fabales</taxon>
        <taxon>Fabaceae</taxon>
        <taxon>Papilionoideae</taxon>
        <taxon>50 kb inversion clade</taxon>
        <taxon>NPAAA clade</taxon>
        <taxon>indigoferoid/millettioid clade</taxon>
        <taxon>Phaseoleae</taxon>
        <taxon>Mucuna</taxon>
    </lineage>
</organism>
<comment type="caution">
    <text evidence="1">The sequence shown here is derived from an EMBL/GenBank/DDBJ whole genome shotgun (WGS) entry which is preliminary data.</text>
</comment>